<gene>
    <name evidence="1" type="ORF">ANCCAN_19650</name>
</gene>
<dbReference type="STRING" id="29170.A0A368FQL6"/>
<dbReference type="OrthoDB" id="5839148at2759"/>
<dbReference type="EMBL" id="JOJR01000772">
    <property type="protein sequence ID" value="RCN34511.1"/>
    <property type="molecule type" value="Genomic_DNA"/>
</dbReference>
<name>A0A368FQL6_ANCCA</name>
<accession>A0A368FQL6</accession>
<organism evidence="1 2">
    <name type="scientific">Ancylostoma caninum</name>
    <name type="common">Dog hookworm</name>
    <dbReference type="NCBI Taxonomy" id="29170"/>
    <lineage>
        <taxon>Eukaryota</taxon>
        <taxon>Metazoa</taxon>
        <taxon>Ecdysozoa</taxon>
        <taxon>Nematoda</taxon>
        <taxon>Chromadorea</taxon>
        <taxon>Rhabditida</taxon>
        <taxon>Rhabditina</taxon>
        <taxon>Rhabditomorpha</taxon>
        <taxon>Strongyloidea</taxon>
        <taxon>Ancylostomatidae</taxon>
        <taxon>Ancylostomatinae</taxon>
        <taxon>Ancylostoma</taxon>
    </lineage>
</organism>
<keyword evidence="2" id="KW-1185">Reference proteome</keyword>
<dbReference type="Proteomes" id="UP000252519">
    <property type="component" value="Unassembled WGS sequence"/>
</dbReference>
<comment type="caution">
    <text evidence="1">The sequence shown here is derived from an EMBL/GenBank/DDBJ whole genome shotgun (WGS) entry which is preliminary data.</text>
</comment>
<protein>
    <submittedName>
        <fullName evidence="1">Uncharacterized protein</fullName>
    </submittedName>
</protein>
<evidence type="ECO:0000313" key="2">
    <source>
        <dbReference type="Proteomes" id="UP000252519"/>
    </source>
</evidence>
<sequence length="361" mass="42092">MVYSFSHLKTSKSHDIYRCIRCQAQGTYVKIRVVGEEFMEDPCSIGHICLTRNVARETDTRKFYEDMQNVRKDENYVSMRTKQVWYKGLRERNEADLQGEGEMLRKELLAEYYHKGFKKRKRQIARNLAKHKDKRANMEFVPRDLETLFDGSLFLQERNENFHIYYSAETRKQACTIGLYALVADGVHSPQPKELGRGSQLYCIHGVSGNATEIEGCAFHMAQASNRRRDKLGLAKYITGKARDRRIARWWETLKGLVFLPKRLRSAVRALGGPPVPRGHQSYRKCQSFLRYLRTTWMSGSFKDLWCKWGIKELRTTNLAEAFHSSLQRMLNCDHPPLATLIKALKDPDLKRNARYIGWKG</sequence>
<evidence type="ECO:0000313" key="1">
    <source>
        <dbReference type="EMBL" id="RCN34511.1"/>
    </source>
</evidence>
<reference evidence="1 2" key="1">
    <citation type="submission" date="2014-10" db="EMBL/GenBank/DDBJ databases">
        <title>Draft genome of the hookworm Ancylostoma caninum.</title>
        <authorList>
            <person name="Mitreva M."/>
        </authorList>
    </citation>
    <scope>NUCLEOTIDE SEQUENCE [LARGE SCALE GENOMIC DNA]</scope>
    <source>
        <strain evidence="1 2">Baltimore</strain>
    </source>
</reference>
<dbReference type="AlphaFoldDB" id="A0A368FQL6"/>
<proteinExistence type="predicted"/>